<dbReference type="AlphaFoldDB" id="A0A8D3CTE1"/>
<keyword evidence="1" id="KW-0677">Repeat</keyword>
<dbReference type="Ensembl" id="ENSSMAT00000073009.1">
    <property type="protein sequence ID" value="ENSSMAP00000050549.1"/>
    <property type="gene ID" value="ENSSMAG00000022067.1"/>
</dbReference>
<dbReference type="PRINTS" id="PR00633">
    <property type="entry name" value="RCCNDNSATION"/>
</dbReference>
<dbReference type="InterPro" id="IPR009091">
    <property type="entry name" value="RCC1/BLIP-II"/>
</dbReference>
<dbReference type="Proteomes" id="UP000694558">
    <property type="component" value="Chromosome 3"/>
</dbReference>
<dbReference type="PANTHER" id="PTHR22872">
    <property type="entry name" value="BTK-BINDING PROTEIN-RELATED"/>
    <property type="match status" value="1"/>
</dbReference>
<evidence type="ECO:0000256" key="2">
    <source>
        <dbReference type="PROSITE-ProRule" id="PRU00235"/>
    </source>
</evidence>
<evidence type="ECO:0000256" key="3">
    <source>
        <dbReference type="SAM" id="MobiDB-lite"/>
    </source>
</evidence>
<evidence type="ECO:0000313" key="4">
    <source>
        <dbReference type="Ensembl" id="ENSSMAP00000050549.1"/>
    </source>
</evidence>
<dbReference type="Gene3D" id="2.130.10.30">
    <property type="entry name" value="Regulator of chromosome condensation 1/beta-lactamase-inhibitor protein II"/>
    <property type="match status" value="1"/>
</dbReference>
<organism evidence="4 5">
    <name type="scientific">Scophthalmus maximus</name>
    <name type="common">Turbot</name>
    <name type="synonym">Psetta maxima</name>
    <dbReference type="NCBI Taxonomy" id="52904"/>
    <lineage>
        <taxon>Eukaryota</taxon>
        <taxon>Metazoa</taxon>
        <taxon>Chordata</taxon>
        <taxon>Craniata</taxon>
        <taxon>Vertebrata</taxon>
        <taxon>Euteleostomi</taxon>
        <taxon>Actinopterygii</taxon>
        <taxon>Neopterygii</taxon>
        <taxon>Teleostei</taxon>
        <taxon>Neoteleostei</taxon>
        <taxon>Acanthomorphata</taxon>
        <taxon>Carangaria</taxon>
        <taxon>Pleuronectiformes</taxon>
        <taxon>Pleuronectoidei</taxon>
        <taxon>Scophthalmidae</taxon>
        <taxon>Scophthalmus</taxon>
    </lineage>
</organism>
<dbReference type="InterPro" id="IPR000408">
    <property type="entry name" value="Reg_chr_condens"/>
</dbReference>
<protein>
    <submittedName>
        <fullName evidence="4">Uncharacterized protein</fullName>
    </submittedName>
</protein>
<reference evidence="4" key="2">
    <citation type="submission" date="2025-08" db="UniProtKB">
        <authorList>
            <consortium name="Ensembl"/>
        </authorList>
    </citation>
    <scope>IDENTIFICATION</scope>
</reference>
<evidence type="ECO:0000313" key="5">
    <source>
        <dbReference type="Proteomes" id="UP000694558"/>
    </source>
</evidence>
<dbReference type="InterPro" id="IPR051625">
    <property type="entry name" value="Signaling_Regulatory_Domain"/>
</dbReference>
<reference evidence="4" key="1">
    <citation type="submission" date="2023-05" db="EMBL/GenBank/DDBJ databases">
        <title>High-quality long-read genome of Scophthalmus maximus.</title>
        <authorList>
            <person name="Lien S."/>
            <person name="Martinez P."/>
        </authorList>
    </citation>
    <scope>NUCLEOTIDE SEQUENCE [LARGE SCALE GENOMIC DNA]</scope>
</reference>
<dbReference type="SUPFAM" id="SSF50985">
    <property type="entry name" value="RCC1/BLIP-II"/>
    <property type="match status" value="1"/>
</dbReference>
<name>A0A8D3CTE1_SCOMX</name>
<dbReference type="Pfam" id="PF00415">
    <property type="entry name" value="RCC1"/>
    <property type="match status" value="1"/>
</dbReference>
<proteinExistence type="predicted"/>
<dbReference type="PROSITE" id="PS50012">
    <property type="entry name" value="RCC1_3"/>
    <property type="match status" value="1"/>
</dbReference>
<feature type="region of interest" description="Disordered" evidence="3">
    <location>
        <begin position="1"/>
        <end position="20"/>
    </location>
</feature>
<evidence type="ECO:0000256" key="1">
    <source>
        <dbReference type="ARBA" id="ARBA00022737"/>
    </source>
</evidence>
<feature type="repeat" description="RCC1" evidence="2">
    <location>
        <begin position="29"/>
        <end position="81"/>
    </location>
</feature>
<sequence length="116" mass="12497">MGSKKGVKQDSWDKASAGDKRIQDHSLAVYVLSWGSNSHGQLGLGKEVLQQYTPVLVCALSGVAVTQIAAGATHSLFLTLPGLVYCCGANKSGQLGLNRVDEKEHLLSWRIFLFPK</sequence>
<accession>A0A8D3CTE1</accession>
<feature type="compositionally biased region" description="Basic and acidic residues" evidence="3">
    <location>
        <begin position="7"/>
        <end position="20"/>
    </location>
</feature>
<dbReference type="GeneTree" id="ENSGT00940000163989"/>